<dbReference type="Pfam" id="PF00759">
    <property type="entry name" value="Glyco_hydro_9"/>
    <property type="match status" value="1"/>
</dbReference>
<reference evidence="7 8" key="1">
    <citation type="submission" date="2016-08" db="EMBL/GenBank/DDBJ databases">
        <title>Draft genome sequence of Candidatus Piscirickettsia litoralis, from seawater.</title>
        <authorList>
            <person name="Wan X."/>
            <person name="Lee A.J."/>
            <person name="Hou S."/>
            <person name="Donachie S.P."/>
        </authorList>
    </citation>
    <scope>NUCLEOTIDE SEQUENCE [LARGE SCALE GENOMIC DNA]</scope>
    <source>
        <strain evidence="7 8">Y2</strain>
    </source>
</reference>
<proteinExistence type="predicted"/>
<evidence type="ECO:0000256" key="3">
    <source>
        <dbReference type="ARBA" id="ARBA00023295"/>
    </source>
</evidence>
<feature type="domain" description="Glycoside hydrolase family 9" evidence="6">
    <location>
        <begin position="29"/>
        <end position="155"/>
    </location>
</feature>
<dbReference type="Proteomes" id="UP000094329">
    <property type="component" value="Unassembled WGS sequence"/>
</dbReference>
<dbReference type="PANTHER" id="PTHR22298">
    <property type="entry name" value="ENDO-1,4-BETA-GLUCANASE"/>
    <property type="match status" value="1"/>
</dbReference>
<sequence>MKKRVLWLSLLLASGFVYKQEVVANGFNYAEALQKSIYFYDAQRSGLLPVRGKAPGLNRVEWRGHSALQDGSDQNIDLSGGFYDAGDHVKFGFPMAATFSLLAWGALEHYEGYEQSQQLPFLLDNFKWAIDYIIKAHPSPNVFYGQVGDGQLDHSFLGSG</sequence>
<keyword evidence="2" id="KW-0119">Carbohydrate metabolism</keyword>
<keyword evidence="3" id="KW-0326">Glycosidase</keyword>
<dbReference type="Gene3D" id="1.50.10.10">
    <property type="match status" value="1"/>
</dbReference>
<dbReference type="InterPro" id="IPR008928">
    <property type="entry name" value="6-hairpin_glycosidase_sf"/>
</dbReference>
<dbReference type="SUPFAM" id="SSF48208">
    <property type="entry name" value="Six-hairpin glycosidases"/>
    <property type="match status" value="1"/>
</dbReference>
<keyword evidence="5" id="KW-0732">Signal</keyword>
<evidence type="ECO:0000256" key="1">
    <source>
        <dbReference type="ARBA" id="ARBA00022801"/>
    </source>
</evidence>
<dbReference type="RefSeq" id="WP_069311532.1">
    <property type="nucleotide sequence ID" value="NZ_MDTU01000001.1"/>
</dbReference>
<dbReference type="InterPro" id="IPR001701">
    <property type="entry name" value="Glyco_hydro_9"/>
</dbReference>
<dbReference type="InterPro" id="IPR012341">
    <property type="entry name" value="6hp_glycosidase-like_sf"/>
</dbReference>
<keyword evidence="4" id="KW-0624">Polysaccharide degradation</keyword>
<dbReference type="EMBL" id="MDTU01000001">
    <property type="protein sequence ID" value="ODN41730.1"/>
    <property type="molecule type" value="Genomic_DNA"/>
</dbReference>
<evidence type="ECO:0000256" key="2">
    <source>
        <dbReference type="ARBA" id="ARBA00023277"/>
    </source>
</evidence>
<keyword evidence="1" id="KW-0378">Hydrolase</keyword>
<evidence type="ECO:0000256" key="4">
    <source>
        <dbReference type="ARBA" id="ARBA00023326"/>
    </source>
</evidence>
<protein>
    <recommendedName>
        <fullName evidence="6">Glycoside hydrolase family 9 domain-containing protein</fullName>
    </recommendedName>
</protein>
<keyword evidence="8" id="KW-1185">Reference proteome</keyword>
<evidence type="ECO:0000313" key="8">
    <source>
        <dbReference type="Proteomes" id="UP000094329"/>
    </source>
</evidence>
<comment type="caution">
    <text evidence="7">The sequence shown here is derived from an EMBL/GenBank/DDBJ whole genome shotgun (WGS) entry which is preliminary data.</text>
</comment>
<evidence type="ECO:0000256" key="5">
    <source>
        <dbReference type="SAM" id="SignalP"/>
    </source>
</evidence>
<feature type="chain" id="PRO_5045107378" description="Glycoside hydrolase family 9 domain-containing protein" evidence="5">
    <location>
        <begin position="20"/>
        <end position="160"/>
    </location>
</feature>
<evidence type="ECO:0000259" key="6">
    <source>
        <dbReference type="Pfam" id="PF00759"/>
    </source>
</evidence>
<gene>
    <name evidence="7" type="ORF">BGC07_00440</name>
</gene>
<name>A0ABX2ZZS2_9GAMM</name>
<feature type="signal peptide" evidence="5">
    <location>
        <begin position="1"/>
        <end position="19"/>
    </location>
</feature>
<accession>A0ABX2ZZS2</accession>
<organism evidence="7 8">
    <name type="scientific">Piscirickettsia litoralis</name>
    <dbReference type="NCBI Taxonomy" id="1891921"/>
    <lineage>
        <taxon>Bacteria</taxon>
        <taxon>Pseudomonadati</taxon>
        <taxon>Pseudomonadota</taxon>
        <taxon>Gammaproteobacteria</taxon>
        <taxon>Thiotrichales</taxon>
        <taxon>Piscirickettsiaceae</taxon>
        <taxon>Piscirickettsia</taxon>
    </lineage>
</organism>
<evidence type="ECO:0000313" key="7">
    <source>
        <dbReference type="EMBL" id="ODN41730.1"/>
    </source>
</evidence>